<evidence type="ECO:0000313" key="2">
    <source>
        <dbReference type="Proteomes" id="UP000286848"/>
    </source>
</evidence>
<comment type="caution">
    <text evidence="1">The sequence shown here is derived from an EMBL/GenBank/DDBJ whole genome shotgun (WGS) entry which is preliminary data.</text>
</comment>
<sequence length="52" mass="5762">MSLLTQYAQQDNLLIMRKDSGNTIAGQPSLNIGILGNTKNKNVTFSFLNTIY</sequence>
<proteinExistence type="predicted"/>
<evidence type="ECO:0000313" key="1">
    <source>
        <dbReference type="EMBL" id="GBG93823.1"/>
    </source>
</evidence>
<keyword evidence="2" id="KW-1185">Reference proteome</keyword>
<reference evidence="1 2" key="1">
    <citation type="journal article" date="2019" name="Int. J. Syst. Evol. Microbiol.">
        <title>Lactobacillus salitolerans sp. nov., a novel lactic acid bacterium isolated from spent mushroom substrates.</title>
        <authorList>
            <person name="Tohno M."/>
            <person name="Tanizawa Y."/>
            <person name="Kojima Y."/>
            <person name="Sakamoto M."/>
            <person name="Nakamura Y."/>
            <person name="Ohkuma M."/>
            <person name="Kobayashi H."/>
        </authorList>
    </citation>
    <scope>NUCLEOTIDE SEQUENCE [LARGE SCALE GENOMIC DNA]</scope>
    <source>
        <strain evidence="1 2">YK43</strain>
    </source>
</reference>
<organism evidence="1 2">
    <name type="scientific">Ligilactobacillus salitolerans</name>
    <dbReference type="NCBI Taxonomy" id="1808352"/>
    <lineage>
        <taxon>Bacteria</taxon>
        <taxon>Bacillati</taxon>
        <taxon>Bacillota</taxon>
        <taxon>Bacilli</taxon>
        <taxon>Lactobacillales</taxon>
        <taxon>Lactobacillaceae</taxon>
        <taxon>Ligilactobacillus</taxon>
    </lineage>
</organism>
<gene>
    <name evidence="1" type="ORF">LFYK43_02820</name>
</gene>
<accession>A0A401IQN2</accession>
<dbReference type="EMBL" id="BFFP01000003">
    <property type="protein sequence ID" value="GBG93823.1"/>
    <property type="molecule type" value="Genomic_DNA"/>
</dbReference>
<dbReference type="Proteomes" id="UP000286848">
    <property type="component" value="Unassembled WGS sequence"/>
</dbReference>
<protein>
    <submittedName>
        <fullName evidence="1">Uncharacterized protein</fullName>
    </submittedName>
</protein>
<name>A0A401IQN2_9LACO</name>
<dbReference type="AlphaFoldDB" id="A0A401IQN2"/>